<organism evidence="3 4">
    <name type="scientific">Deinococcus ficus</name>
    <dbReference type="NCBI Taxonomy" id="317577"/>
    <lineage>
        <taxon>Bacteria</taxon>
        <taxon>Thermotogati</taxon>
        <taxon>Deinococcota</taxon>
        <taxon>Deinococci</taxon>
        <taxon>Deinococcales</taxon>
        <taxon>Deinococcaceae</taxon>
        <taxon>Deinococcus</taxon>
    </lineage>
</organism>
<feature type="region of interest" description="Disordered" evidence="1">
    <location>
        <begin position="82"/>
        <end position="107"/>
    </location>
</feature>
<evidence type="ECO:0000256" key="1">
    <source>
        <dbReference type="SAM" id="MobiDB-lite"/>
    </source>
</evidence>
<dbReference type="KEGG" id="dfc:DFI_02860"/>
<dbReference type="Proteomes" id="UP000259030">
    <property type="component" value="Chromosome"/>
</dbReference>
<name>A0A221STV1_9DEIO</name>
<evidence type="ECO:0000313" key="4">
    <source>
        <dbReference type="Proteomes" id="UP000259030"/>
    </source>
</evidence>
<protein>
    <recommendedName>
        <fullName evidence="2">DinB-like domain-containing protein</fullName>
    </recommendedName>
</protein>
<evidence type="ECO:0000259" key="2">
    <source>
        <dbReference type="Pfam" id="PF12867"/>
    </source>
</evidence>
<dbReference type="STRING" id="317577.GCA_000419625_00568"/>
<dbReference type="AlphaFoldDB" id="A0A221STV1"/>
<dbReference type="InterPro" id="IPR034660">
    <property type="entry name" value="DinB/YfiT-like"/>
</dbReference>
<feature type="domain" description="DinB-like" evidence="2">
    <location>
        <begin position="26"/>
        <end position="167"/>
    </location>
</feature>
<accession>A0A221STV1</accession>
<dbReference type="SUPFAM" id="SSF109854">
    <property type="entry name" value="DinB/YfiT-like putative metalloenzymes"/>
    <property type="match status" value="1"/>
</dbReference>
<dbReference type="RefSeq" id="WP_027463376.1">
    <property type="nucleotide sequence ID" value="NZ_CP021081.1"/>
</dbReference>
<dbReference type="EMBL" id="CP021081">
    <property type="protein sequence ID" value="ASN80088.1"/>
    <property type="molecule type" value="Genomic_DNA"/>
</dbReference>
<dbReference type="InterPro" id="IPR024775">
    <property type="entry name" value="DinB-like"/>
</dbReference>
<dbReference type="Gene3D" id="1.20.120.450">
    <property type="entry name" value="dinb family like domain"/>
    <property type="match status" value="1"/>
</dbReference>
<dbReference type="Pfam" id="PF12867">
    <property type="entry name" value="DinB_2"/>
    <property type="match status" value="1"/>
</dbReference>
<reference evidence="3 4" key="1">
    <citation type="submission" date="2017-05" db="EMBL/GenBank/DDBJ databases">
        <title>The complete genome sequence of Deinococcus ficus isolated from the rhizosphere of the Ficus religiosa L. in Taiwan.</title>
        <authorList>
            <person name="Wu K.-M."/>
            <person name="Liao T.-L."/>
            <person name="Liu Y.-M."/>
            <person name="Young C.-C."/>
            <person name="Tsai S.-F."/>
        </authorList>
    </citation>
    <scope>NUCLEOTIDE SEQUENCE [LARGE SCALE GENOMIC DNA]</scope>
    <source>
        <strain evidence="3 4">CC-FR2-10</strain>
    </source>
</reference>
<gene>
    <name evidence="3" type="ORF">DFI_02860</name>
</gene>
<keyword evidence="4" id="KW-1185">Reference proteome</keyword>
<evidence type="ECO:0000313" key="3">
    <source>
        <dbReference type="EMBL" id="ASN80088.1"/>
    </source>
</evidence>
<proteinExistence type="predicted"/>
<sequence>MTKPLQDPGVLRAMGETPDDVRAGLVRELDALEAHLRTRQADWTRVQPGREWSPAQELEHVMKIGDSIVPLFRLLTSDRELRPTPQTPGVLKDGRRQAPAPSLPSEDGVAWADWEARWAAHREALVAGAAGVCETPGRTYWHPFYGELDALDWLRMVSGHIRGHRELLERSAAAEPTPS</sequence>